<organism evidence="1">
    <name type="scientific">Anopheles atroparvus</name>
    <name type="common">European mosquito</name>
    <dbReference type="NCBI Taxonomy" id="41427"/>
    <lineage>
        <taxon>Eukaryota</taxon>
        <taxon>Metazoa</taxon>
        <taxon>Ecdysozoa</taxon>
        <taxon>Arthropoda</taxon>
        <taxon>Hexapoda</taxon>
        <taxon>Insecta</taxon>
        <taxon>Pterygota</taxon>
        <taxon>Neoptera</taxon>
        <taxon>Endopterygota</taxon>
        <taxon>Diptera</taxon>
        <taxon>Nematocera</taxon>
        <taxon>Culicoidea</taxon>
        <taxon>Culicidae</taxon>
        <taxon>Anophelinae</taxon>
        <taxon>Anopheles</taxon>
    </lineage>
</organism>
<accession>A0A182IZN9</accession>
<dbReference type="AlphaFoldDB" id="A0A182IZN9"/>
<proteinExistence type="predicted"/>
<dbReference type="EnsemblMetazoa" id="AATE008548-RA">
    <property type="protein sequence ID" value="AATE008548-PA.1"/>
    <property type="gene ID" value="AATE008548"/>
</dbReference>
<dbReference type="VEuPathDB" id="VectorBase:AATE008548"/>
<evidence type="ECO:0000313" key="1">
    <source>
        <dbReference type="EnsemblMetazoa" id="AATE008548-PA.1"/>
    </source>
</evidence>
<protein>
    <submittedName>
        <fullName evidence="1">Uncharacterized protein</fullName>
    </submittedName>
</protein>
<reference evidence="1" key="1">
    <citation type="submission" date="2022-08" db="UniProtKB">
        <authorList>
            <consortium name="EnsemblMetazoa"/>
        </authorList>
    </citation>
    <scope>IDENTIFICATION</scope>
    <source>
        <strain evidence="1">EBRO</strain>
    </source>
</reference>
<name>A0A182IZN9_ANOAO</name>
<sequence length="197" mass="21494">MDQTVGIADSGGSEMDGAEHFFVSGAHCRRGCRSVSAFHKSARATNTHARGTHTTCMRKPAVRKDERRHFMHTSKNLRSADPLQRAGGGRREKPAHFHVKMGCEGGNSLEPWLSGGPDFEHTNAYVRTGSRENGRTPGTSQAIHRPGCDGVMVEQQQPEGTANWMTSKPPPRFCIGARLGRKIGSSLIARGSHIFAY</sequence>